<protein>
    <recommendedName>
        <fullName evidence="5">Ribonuclease VapC</fullName>
        <shortName evidence="5">RNase VapC</shortName>
        <ecNumber evidence="5">3.1.-.-</ecNumber>
    </recommendedName>
    <alternativeName>
        <fullName evidence="5">Toxin VapC</fullName>
    </alternativeName>
</protein>
<dbReference type="GO" id="GO:0004540">
    <property type="term" value="F:RNA nuclease activity"/>
    <property type="evidence" value="ECO:0007669"/>
    <property type="project" value="InterPro"/>
</dbReference>
<name>A0A5P8VR32_9NOSO</name>
<keyword evidence="2 5" id="KW-0540">Nuclease</keyword>
<dbReference type="CDD" id="cd09854">
    <property type="entry name" value="PIN_VapC-like"/>
    <property type="match status" value="1"/>
</dbReference>
<dbReference type="RefSeq" id="WP_225892320.1">
    <property type="nucleotide sequence ID" value="NZ_CP045226.1"/>
</dbReference>
<evidence type="ECO:0000259" key="6">
    <source>
        <dbReference type="Pfam" id="PF01850"/>
    </source>
</evidence>
<dbReference type="GO" id="GO:0016787">
    <property type="term" value="F:hydrolase activity"/>
    <property type="evidence" value="ECO:0007669"/>
    <property type="project" value="UniProtKB-KW"/>
</dbReference>
<feature type="domain" description="PIN" evidence="6">
    <location>
        <begin position="14"/>
        <end position="135"/>
    </location>
</feature>
<comment type="similarity">
    <text evidence="5">Belongs to the PINc/VapC protein family.</text>
</comment>
<organism evidence="7 8">
    <name type="scientific">Nostoc sphaeroides CCNUC1</name>
    <dbReference type="NCBI Taxonomy" id="2653204"/>
    <lineage>
        <taxon>Bacteria</taxon>
        <taxon>Bacillati</taxon>
        <taxon>Cyanobacteriota</taxon>
        <taxon>Cyanophyceae</taxon>
        <taxon>Nostocales</taxon>
        <taxon>Nostocaceae</taxon>
        <taxon>Nostoc</taxon>
    </lineage>
</organism>
<comment type="cofactor">
    <cofactor evidence="5">
        <name>Mg(2+)</name>
        <dbReference type="ChEBI" id="CHEBI:18420"/>
    </cofactor>
</comment>
<evidence type="ECO:0000256" key="4">
    <source>
        <dbReference type="ARBA" id="ARBA00022801"/>
    </source>
</evidence>
<dbReference type="HAMAP" id="MF_00265">
    <property type="entry name" value="VapC_Nob1"/>
    <property type="match status" value="1"/>
</dbReference>
<dbReference type="Pfam" id="PF01850">
    <property type="entry name" value="PIN"/>
    <property type="match status" value="1"/>
</dbReference>
<reference evidence="7 8" key="1">
    <citation type="submission" date="2019-10" db="EMBL/GenBank/DDBJ databases">
        <title>Genomic and transcriptomic insights into the perfect genentic adaptation of a filamentous nitrogen-fixing cyanobacterium to rice fields.</title>
        <authorList>
            <person name="Chen Z."/>
        </authorList>
    </citation>
    <scope>NUCLEOTIDE SEQUENCE [LARGE SCALE GENOMIC DNA]</scope>
    <source>
        <strain evidence="7">CCNUC1</strain>
    </source>
</reference>
<dbReference type="KEGG" id="nsh:GXM_00283"/>
<keyword evidence="8" id="KW-1185">Reference proteome</keyword>
<gene>
    <name evidence="5" type="primary">vapC</name>
    <name evidence="7" type="ORF">GXM_00283</name>
</gene>
<dbReference type="AlphaFoldDB" id="A0A5P8VR32"/>
<dbReference type="SUPFAM" id="SSF88723">
    <property type="entry name" value="PIN domain-like"/>
    <property type="match status" value="1"/>
</dbReference>
<keyword evidence="1 5" id="KW-1277">Toxin-antitoxin system</keyword>
<dbReference type="Proteomes" id="UP000326678">
    <property type="component" value="Chromosome Gxm1"/>
</dbReference>
<dbReference type="InterPro" id="IPR029060">
    <property type="entry name" value="PIN-like_dom_sf"/>
</dbReference>
<keyword evidence="4 5" id="KW-0378">Hydrolase</keyword>
<keyword evidence="5" id="KW-0800">Toxin</keyword>
<dbReference type="GO" id="GO:0090729">
    <property type="term" value="F:toxin activity"/>
    <property type="evidence" value="ECO:0007669"/>
    <property type="project" value="UniProtKB-KW"/>
</dbReference>
<dbReference type="InterPro" id="IPR022907">
    <property type="entry name" value="VapC_family"/>
</dbReference>
<dbReference type="EMBL" id="CP045226">
    <property type="protein sequence ID" value="QFS42810.1"/>
    <property type="molecule type" value="Genomic_DNA"/>
</dbReference>
<keyword evidence="3 5" id="KW-0479">Metal-binding</keyword>
<dbReference type="InterPro" id="IPR002716">
    <property type="entry name" value="PIN_dom"/>
</dbReference>
<evidence type="ECO:0000256" key="5">
    <source>
        <dbReference type="HAMAP-Rule" id="MF_00265"/>
    </source>
</evidence>
<dbReference type="GO" id="GO:0000287">
    <property type="term" value="F:magnesium ion binding"/>
    <property type="evidence" value="ECO:0007669"/>
    <property type="project" value="UniProtKB-UniRule"/>
</dbReference>
<accession>A0A5P8VR32</accession>
<evidence type="ECO:0000256" key="2">
    <source>
        <dbReference type="ARBA" id="ARBA00022722"/>
    </source>
</evidence>
<sequence>MKISDALANVSRLFLDTAPVIYFVERNPQFVDLVDPIFERLSTDITAVASGITLSECLVGAIRLGLADLEQAFVDVLQQEQVVFVEINAAIAREAARIRVRYNLQLPDALQVAAAIIAGCEAFLTNDAALKRVKELRVLVVYEESAQFAIRFFAHSQLKPQDKSGGLNPALFKIYLSINKFRGLYHQGIIGQPEKIPL</sequence>
<dbReference type="EC" id="3.1.-.-" evidence="5"/>
<evidence type="ECO:0000313" key="7">
    <source>
        <dbReference type="EMBL" id="QFS42810.1"/>
    </source>
</evidence>
<proteinExistence type="inferred from homology"/>
<feature type="binding site" evidence="5">
    <location>
        <position position="108"/>
    </location>
    <ligand>
        <name>Mg(2+)</name>
        <dbReference type="ChEBI" id="CHEBI:18420"/>
    </ligand>
</feature>
<evidence type="ECO:0000313" key="8">
    <source>
        <dbReference type="Proteomes" id="UP000326678"/>
    </source>
</evidence>
<evidence type="ECO:0000256" key="3">
    <source>
        <dbReference type="ARBA" id="ARBA00022723"/>
    </source>
</evidence>
<keyword evidence="5" id="KW-0460">Magnesium</keyword>
<feature type="binding site" evidence="5">
    <location>
        <position position="16"/>
    </location>
    <ligand>
        <name>Mg(2+)</name>
        <dbReference type="ChEBI" id="CHEBI:18420"/>
    </ligand>
</feature>
<dbReference type="Gene3D" id="3.40.50.1010">
    <property type="entry name" value="5'-nuclease"/>
    <property type="match status" value="1"/>
</dbReference>
<evidence type="ECO:0000256" key="1">
    <source>
        <dbReference type="ARBA" id="ARBA00022649"/>
    </source>
</evidence>
<comment type="function">
    <text evidence="5">Toxic component of a toxin-antitoxin (TA) system. An RNase.</text>
</comment>